<accession>A0ACA9LSF6</accession>
<keyword evidence="2" id="KW-1185">Reference proteome</keyword>
<feature type="non-terminal residue" evidence="1">
    <location>
        <position position="1"/>
    </location>
</feature>
<proteinExistence type="predicted"/>
<sequence length="77" mass="9135">TRSFASSPDDKKSYDGDTNDNGDFDVNQLPVENFFDDDSRRFITIWLFLWDVKRKNADETNSREIKINTEQIRNKFP</sequence>
<protein>
    <submittedName>
        <fullName evidence="1">3347_t:CDS:1</fullName>
    </submittedName>
</protein>
<evidence type="ECO:0000313" key="1">
    <source>
        <dbReference type="EMBL" id="CAG8546483.1"/>
    </source>
</evidence>
<organism evidence="1 2">
    <name type="scientific">Acaulospora colombiana</name>
    <dbReference type="NCBI Taxonomy" id="27376"/>
    <lineage>
        <taxon>Eukaryota</taxon>
        <taxon>Fungi</taxon>
        <taxon>Fungi incertae sedis</taxon>
        <taxon>Mucoromycota</taxon>
        <taxon>Glomeromycotina</taxon>
        <taxon>Glomeromycetes</taxon>
        <taxon>Diversisporales</taxon>
        <taxon>Acaulosporaceae</taxon>
        <taxon>Acaulospora</taxon>
    </lineage>
</organism>
<gene>
    <name evidence="1" type="ORF">ACOLOM_LOCUS4680</name>
</gene>
<evidence type="ECO:0000313" key="2">
    <source>
        <dbReference type="Proteomes" id="UP000789525"/>
    </source>
</evidence>
<name>A0ACA9LSF6_9GLOM</name>
<comment type="caution">
    <text evidence="1">The sequence shown here is derived from an EMBL/GenBank/DDBJ whole genome shotgun (WGS) entry which is preliminary data.</text>
</comment>
<reference evidence="1" key="1">
    <citation type="submission" date="2021-06" db="EMBL/GenBank/DDBJ databases">
        <authorList>
            <person name="Kallberg Y."/>
            <person name="Tangrot J."/>
            <person name="Rosling A."/>
        </authorList>
    </citation>
    <scope>NUCLEOTIDE SEQUENCE</scope>
    <source>
        <strain evidence="1">CL356</strain>
    </source>
</reference>
<dbReference type="EMBL" id="CAJVPT010007929">
    <property type="protein sequence ID" value="CAG8546483.1"/>
    <property type="molecule type" value="Genomic_DNA"/>
</dbReference>
<dbReference type="Proteomes" id="UP000789525">
    <property type="component" value="Unassembled WGS sequence"/>
</dbReference>